<proteinExistence type="predicted"/>
<keyword evidence="4" id="KW-1185">Reference proteome</keyword>
<dbReference type="Proteomes" id="UP000770629">
    <property type="component" value="Unassembled WGS sequence"/>
</dbReference>
<dbReference type="Proteomes" id="UP000749740">
    <property type="component" value="Unassembled WGS sequence"/>
</dbReference>
<dbReference type="AlphaFoldDB" id="A0A9Q3M6X7"/>
<reference evidence="1 4" key="1">
    <citation type="submission" date="2020-04" db="EMBL/GenBank/DDBJ databases">
        <title>Global-level population genomics: horizontal gene transfer, symbiosis and evolution in Rhizobia.</title>
        <authorList>
            <person name="Gai Y."/>
        </authorList>
    </citation>
    <scope>NUCLEOTIDE SEQUENCE</scope>
    <source>
        <strain evidence="2 4">BLR33</strain>
        <strain evidence="1">BLR57</strain>
    </source>
</reference>
<protein>
    <submittedName>
        <fullName evidence="1">Uncharacterized protein</fullName>
    </submittedName>
</protein>
<dbReference type="RefSeq" id="WP_207242996.1">
    <property type="nucleotide sequence ID" value="NZ_CP071454.1"/>
</dbReference>
<evidence type="ECO:0000313" key="4">
    <source>
        <dbReference type="Proteomes" id="UP000770629"/>
    </source>
</evidence>
<comment type="caution">
    <text evidence="1">The sequence shown here is derived from an EMBL/GenBank/DDBJ whole genome shotgun (WGS) entry which is preliminary data.</text>
</comment>
<dbReference type="EMBL" id="JABDYC010000001">
    <property type="protein sequence ID" value="MBX5022426.1"/>
    <property type="molecule type" value="Genomic_DNA"/>
</dbReference>
<evidence type="ECO:0000313" key="1">
    <source>
        <dbReference type="EMBL" id="MBX5022426.1"/>
    </source>
</evidence>
<evidence type="ECO:0000313" key="3">
    <source>
        <dbReference type="Proteomes" id="UP000749740"/>
    </source>
</evidence>
<accession>A0A9Q3M6X7</accession>
<name>A0A9Q3M6X7_9HYPH</name>
<sequence>MLFTPEASAYLFNTSAPPLNAQIFIRFQGRKSLYPADESAFGRASRAPFKENKSADGRLIPDFSLVGNQTGTLRASIGASPGGRMRSRVEIVSGFAHLRSI</sequence>
<evidence type="ECO:0000313" key="2">
    <source>
        <dbReference type="EMBL" id="MBX5091732.1"/>
    </source>
</evidence>
<dbReference type="GeneID" id="66138574"/>
<organism evidence="1 3">
    <name type="scientific">Rhizobium lentis</name>
    <dbReference type="NCBI Taxonomy" id="1138194"/>
    <lineage>
        <taxon>Bacteria</taxon>
        <taxon>Pseudomonadati</taxon>
        <taxon>Pseudomonadota</taxon>
        <taxon>Alphaproteobacteria</taxon>
        <taxon>Hyphomicrobiales</taxon>
        <taxon>Rhizobiaceae</taxon>
        <taxon>Rhizobium/Agrobacterium group</taxon>
        <taxon>Rhizobium</taxon>
    </lineage>
</organism>
<dbReference type="EMBL" id="JABDYF010000010">
    <property type="protein sequence ID" value="MBX5091732.1"/>
    <property type="molecule type" value="Genomic_DNA"/>
</dbReference>
<gene>
    <name evidence="2" type="ORF">HJB60_21505</name>
    <name evidence="1" type="ORF">HJB63_07525</name>
</gene>